<sequence length="395" mass="44273">MRGTCWCFRFCLLTTVGTFSRNEIRHLTKKSYRGRRHPGGNERTDVQLWKTVGWRFRRSPCSRVWSDRVTRANRRCRPSSDRTDEIPVGPAAARQPDVAKPAAQRRQHFHRPPGVTGSGSGGGPVLPQALLRAADEREVADQRAGVAEFVPADGQTVVVDADRPKHVQLKHTVVHVVDVDLIQNETLLGPVEQVVSGLVSVADEVRAGRHLAAEKSLVVDYLIVRVDELFNASMEIDRKTVSVDEKQPIHPVQIDRRHAVSSEKDRNYMAASPLAPLVFRKRLHDKLLIAMAVGVALPAGDCTFVAFQLVGVDENTDPTVKRLASVARPLPVEPCHGRFATLLHQNRVEQVDHHCDQQPRPASTLGRTQSTNHRQQQLLKRRRSLTYSAHWLFVE</sequence>
<evidence type="ECO:0000313" key="4">
    <source>
        <dbReference type="Proteomes" id="UP000054776"/>
    </source>
</evidence>
<evidence type="ECO:0000256" key="1">
    <source>
        <dbReference type="SAM" id="MobiDB-lite"/>
    </source>
</evidence>
<dbReference type="OrthoDB" id="421051at2759"/>
<gene>
    <name evidence="3" type="ORF">T01_15082</name>
</gene>
<reference evidence="3 4" key="1">
    <citation type="submission" date="2015-01" db="EMBL/GenBank/DDBJ databases">
        <title>Evolution of Trichinella species and genotypes.</title>
        <authorList>
            <person name="Korhonen P.K."/>
            <person name="Edoardo P."/>
            <person name="Giuseppe L.R."/>
            <person name="Gasser R.B."/>
        </authorList>
    </citation>
    <scope>NUCLEOTIDE SEQUENCE [LARGE SCALE GENOMIC DNA]</scope>
    <source>
        <strain evidence="3">ISS3</strain>
    </source>
</reference>
<evidence type="ECO:0000313" key="3">
    <source>
        <dbReference type="EMBL" id="KRY33289.1"/>
    </source>
</evidence>
<dbReference type="AlphaFoldDB" id="E5S1B9"/>
<comment type="caution">
    <text evidence="3">The sequence shown here is derived from an EMBL/GenBank/DDBJ whole genome shotgun (WGS) entry which is preliminary data.</text>
</comment>
<feature type="signal peptide" evidence="2">
    <location>
        <begin position="1"/>
        <end position="20"/>
    </location>
</feature>
<dbReference type="EMBL" id="JYDH01000084">
    <property type="protein sequence ID" value="KRY33289.1"/>
    <property type="molecule type" value="Genomic_DNA"/>
</dbReference>
<dbReference type="HOGENOM" id="CLU_698948_0_0_1"/>
<dbReference type="RefSeq" id="XP_003378970.1">
    <property type="nucleotide sequence ID" value="XM_003378922.1"/>
</dbReference>
<protein>
    <submittedName>
        <fullName evidence="3">Uncharacterized protein</fullName>
    </submittedName>
</protein>
<keyword evidence="2" id="KW-0732">Signal</keyword>
<evidence type="ECO:0000256" key="2">
    <source>
        <dbReference type="SAM" id="SignalP"/>
    </source>
</evidence>
<dbReference type="Proteomes" id="UP000054776">
    <property type="component" value="Unassembled WGS sequence"/>
</dbReference>
<organism evidence="3 4">
    <name type="scientific">Trichinella spiralis</name>
    <name type="common">Trichina worm</name>
    <dbReference type="NCBI Taxonomy" id="6334"/>
    <lineage>
        <taxon>Eukaryota</taxon>
        <taxon>Metazoa</taxon>
        <taxon>Ecdysozoa</taxon>
        <taxon>Nematoda</taxon>
        <taxon>Enoplea</taxon>
        <taxon>Dorylaimia</taxon>
        <taxon>Trichinellida</taxon>
        <taxon>Trichinellidae</taxon>
        <taxon>Trichinella</taxon>
    </lineage>
</organism>
<dbReference type="InParanoid" id="E5S1B9"/>
<name>E5S1B9_TRISP</name>
<proteinExistence type="predicted"/>
<feature type="chain" id="PRO_5010495834" evidence="2">
    <location>
        <begin position="21"/>
        <end position="395"/>
    </location>
</feature>
<feature type="region of interest" description="Disordered" evidence="1">
    <location>
        <begin position="76"/>
        <end position="126"/>
    </location>
</feature>
<keyword evidence="4" id="KW-1185">Reference proteome</keyword>
<accession>E5S1B9</accession>
<dbReference type="KEGG" id="tsp:Tsp_02644"/>